<comment type="caution">
    <text evidence="1">The sequence shown here is derived from an EMBL/GenBank/DDBJ whole genome shotgun (WGS) entry which is preliminary data.</text>
</comment>
<accession>A0A931CI86</accession>
<sequence>MSAPARLSWNAVCARRLARHLLAVPDPDARPVDAARVMCGAHAQVMSAAEISIAMRTAAATRSTVRDAVWTEKSLIKTRGVRGTVHLLPAADLPLWCGALSAVPTGRFTRADPAGLDVEQADQVVAGIAAVLEDAELTADELTAALADRVGGWAADPVMEGFQTVWPRWYHAMDVAMHRGAMCFGPGRGRKVTYTGPGRWLPGFRPAGGEAALGWLVRQYLHAYGPATAPNFAQWLAAPPAWAASLFTSLGDALRPVTVQGVTAWENADDPGPPALPPPAGVRLLPYFDGYAVGGRPRELLFPGPAAKRALAGGQAGNYPVLLVDGVVAGVWHQRRSGTRIAVTVEPLDPLSPARLAELDHQVQRLGEILEGRPVLTLGPVTVGPHA</sequence>
<dbReference type="EMBL" id="JADQTO010000039">
    <property type="protein sequence ID" value="MBG0568487.1"/>
    <property type="molecule type" value="Genomic_DNA"/>
</dbReference>
<keyword evidence="2" id="KW-1185">Reference proteome</keyword>
<proteinExistence type="predicted"/>
<dbReference type="InterPro" id="IPR009351">
    <property type="entry name" value="AlkZ-like"/>
</dbReference>
<organism evidence="1 2">
    <name type="scientific">Actinoplanes aureus</name>
    <dbReference type="NCBI Taxonomy" id="2792083"/>
    <lineage>
        <taxon>Bacteria</taxon>
        <taxon>Bacillati</taxon>
        <taxon>Actinomycetota</taxon>
        <taxon>Actinomycetes</taxon>
        <taxon>Micromonosporales</taxon>
        <taxon>Micromonosporaceae</taxon>
        <taxon>Actinoplanes</taxon>
    </lineage>
</organism>
<evidence type="ECO:0000313" key="1">
    <source>
        <dbReference type="EMBL" id="MBG0568487.1"/>
    </source>
</evidence>
<evidence type="ECO:0000313" key="2">
    <source>
        <dbReference type="Proteomes" id="UP000598146"/>
    </source>
</evidence>
<dbReference type="PANTHER" id="PTHR38479:SF2">
    <property type="entry name" value="WINGED HELIX DNA-BINDING DOMAIN-CONTAINING PROTEIN"/>
    <property type="match status" value="1"/>
</dbReference>
<dbReference type="Pfam" id="PF06224">
    <property type="entry name" value="AlkZ-like"/>
    <property type="match status" value="1"/>
</dbReference>
<protein>
    <submittedName>
        <fullName evidence="1">AlkZ family DNA glycosylase</fullName>
    </submittedName>
</protein>
<dbReference type="AlphaFoldDB" id="A0A931CI86"/>
<name>A0A931CI86_9ACTN</name>
<dbReference type="Proteomes" id="UP000598146">
    <property type="component" value="Unassembled WGS sequence"/>
</dbReference>
<reference evidence="1" key="1">
    <citation type="submission" date="2020-11" db="EMBL/GenBank/DDBJ databases">
        <title>Isolation and identification of active actinomycetes.</title>
        <authorList>
            <person name="Sun X."/>
        </authorList>
    </citation>
    <scope>NUCLEOTIDE SEQUENCE</scope>
    <source>
        <strain evidence="1">NEAU-A11</strain>
    </source>
</reference>
<dbReference type="PANTHER" id="PTHR38479">
    <property type="entry name" value="LMO0824 PROTEIN"/>
    <property type="match status" value="1"/>
</dbReference>
<dbReference type="RefSeq" id="WP_196420294.1">
    <property type="nucleotide sequence ID" value="NZ_JADQTO010000039.1"/>
</dbReference>
<gene>
    <name evidence="1" type="ORF">I4J89_44405</name>
</gene>